<keyword evidence="6" id="KW-0443">Lipid metabolism</keyword>
<dbReference type="Pfam" id="PF13091">
    <property type="entry name" value="PLDc_2"/>
    <property type="match status" value="2"/>
</dbReference>
<keyword evidence="4" id="KW-0378">Hydrolase</keyword>
<keyword evidence="10" id="KW-1185">Reference proteome</keyword>
<dbReference type="Proteomes" id="UP000326354">
    <property type="component" value="Chromosome"/>
</dbReference>
<evidence type="ECO:0000256" key="5">
    <source>
        <dbReference type="ARBA" id="ARBA00022963"/>
    </source>
</evidence>
<keyword evidence="5" id="KW-0442">Lipid degradation</keyword>
<protein>
    <recommendedName>
        <fullName evidence="3">phospholipase D</fullName>
        <ecNumber evidence="3">3.1.4.4</ecNumber>
    </recommendedName>
</protein>
<dbReference type="InterPro" id="IPR001736">
    <property type="entry name" value="PLipase_D/transphosphatidylase"/>
</dbReference>
<evidence type="ECO:0000256" key="2">
    <source>
        <dbReference type="ARBA" id="ARBA00008664"/>
    </source>
</evidence>
<dbReference type="PANTHER" id="PTHR43856">
    <property type="entry name" value="CARDIOLIPIN HYDROLASE"/>
    <property type="match status" value="1"/>
</dbReference>
<feature type="chain" id="PRO_5024999311" description="phospholipase D" evidence="7">
    <location>
        <begin position="20"/>
        <end position="530"/>
    </location>
</feature>
<dbReference type="InterPro" id="IPR025202">
    <property type="entry name" value="PLD-like_dom"/>
</dbReference>
<organism evidence="9 10">
    <name type="scientific">Uabimicrobium amorphum</name>
    <dbReference type="NCBI Taxonomy" id="2596890"/>
    <lineage>
        <taxon>Bacteria</taxon>
        <taxon>Pseudomonadati</taxon>
        <taxon>Planctomycetota</taxon>
        <taxon>Candidatus Uabimicrobiia</taxon>
        <taxon>Candidatus Uabimicrobiales</taxon>
        <taxon>Candidatus Uabimicrobiaceae</taxon>
        <taxon>Candidatus Uabimicrobium</taxon>
    </lineage>
</organism>
<feature type="domain" description="PLD phosphodiesterase" evidence="8">
    <location>
        <begin position="372"/>
        <end position="399"/>
    </location>
</feature>
<dbReference type="GO" id="GO:0016891">
    <property type="term" value="F:RNA endonuclease activity producing 5'-phosphomonoesters, hydrolytic mechanism"/>
    <property type="evidence" value="ECO:0007669"/>
    <property type="project" value="TreeGrafter"/>
</dbReference>
<evidence type="ECO:0000313" key="10">
    <source>
        <dbReference type="Proteomes" id="UP000326354"/>
    </source>
</evidence>
<proteinExistence type="inferred from homology"/>
<accession>A0A5S9IPK2</accession>
<evidence type="ECO:0000256" key="4">
    <source>
        <dbReference type="ARBA" id="ARBA00022801"/>
    </source>
</evidence>
<dbReference type="EMBL" id="AP019860">
    <property type="protein sequence ID" value="BBM85544.1"/>
    <property type="molecule type" value="Genomic_DNA"/>
</dbReference>
<dbReference type="PROSITE" id="PS50035">
    <property type="entry name" value="PLD"/>
    <property type="match status" value="1"/>
</dbReference>
<dbReference type="EC" id="3.1.4.4" evidence="3"/>
<dbReference type="SUPFAM" id="SSF56024">
    <property type="entry name" value="Phospholipase D/nuclease"/>
    <property type="match status" value="2"/>
</dbReference>
<comment type="similarity">
    <text evidence="2">Belongs to the phospholipase D family.</text>
</comment>
<sequence length="530" mass="61395">MNFKHISYCILFFCSAFIAADVDIYFAPNGGFAEKNNTRKITMVDGKEVNANLNNALLDMIQRAPKNGQIKIAMYAFSHKETQEALIAAARDRGIKVKLILDACASWTVEIRDAFKKMISAEMEAAKKEKRSFDFQLKEIYPDVIKRRERTRVLEDGTVIYGTMHEKFGIFYNPASKLPLHAFCGSANVSWGAGHMFAENRVIFRNEPYIGLQLAEEFSRLWNEYGTDVTKNCESERHLPIDSQWSAVQIVSNSKPIDIEHYQRIDDTLNNILRQVESDGGTIDVAMFSFTHYNLANTLLYIAQRNPKIKVRILLDQTQIEDDENHRGVMGPFMEKRAYMRKLKNFEIRYKWRSNAFGWDKDSKTAMLMHQRNLLLHHKCVVVNGKLMGLGSYNWSESAEVRNFENIMVFDGSTPEAQQVIDRFMAEFNFMWDRVRPKEPGKQTLKNPQVIEGYRGRYLKEKIIKAYNNPVCRKVMNVMHDSRYGCDLERLTTKTNISEEKILPILKWLEDVTLIYGAEKDGKMTYHLSD</sequence>
<dbReference type="GO" id="GO:0006793">
    <property type="term" value="P:phosphorus metabolic process"/>
    <property type="evidence" value="ECO:0007669"/>
    <property type="project" value="UniProtKB-ARBA"/>
</dbReference>
<dbReference type="GO" id="GO:0016042">
    <property type="term" value="P:lipid catabolic process"/>
    <property type="evidence" value="ECO:0007669"/>
    <property type="project" value="UniProtKB-KW"/>
</dbReference>
<evidence type="ECO:0000256" key="3">
    <source>
        <dbReference type="ARBA" id="ARBA00012027"/>
    </source>
</evidence>
<feature type="signal peptide" evidence="7">
    <location>
        <begin position="1"/>
        <end position="19"/>
    </location>
</feature>
<keyword evidence="7" id="KW-0732">Signal</keyword>
<dbReference type="PANTHER" id="PTHR43856:SF1">
    <property type="entry name" value="MITOCHONDRIAL CARDIOLIPIN HYDROLASE"/>
    <property type="match status" value="1"/>
</dbReference>
<dbReference type="KEGG" id="uam:UABAM_03914"/>
<gene>
    <name evidence="9" type="ORF">UABAM_03914</name>
</gene>
<name>A0A5S9IPK2_UABAM</name>
<comment type="catalytic activity">
    <reaction evidence="1">
        <text>a 1,2-diacyl-sn-glycero-3-phosphocholine + H2O = a 1,2-diacyl-sn-glycero-3-phosphate + choline + H(+)</text>
        <dbReference type="Rhea" id="RHEA:14445"/>
        <dbReference type="ChEBI" id="CHEBI:15354"/>
        <dbReference type="ChEBI" id="CHEBI:15377"/>
        <dbReference type="ChEBI" id="CHEBI:15378"/>
        <dbReference type="ChEBI" id="CHEBI:57643"/>
        <dbReference type="ChEBI" id="CHEBI:58608"/>
        <dbReference type="EC" id="3.1.4.4"/>
    </reaction>
</comment>
<dbReference type="Gene3D" id="3.30.870.10">
    <property type="entry name" value="Endonuclease Chain A"/>
    <property type="match status" value="2"/>
</dbReference>
<dbReference type="AlphaFoldDB" id="A0A5S9IPK2"/>
<evidence type="ECO:0000256" key="6">
    <source>
        <dbReference type="ARBA" id="ARBA00023098"/>
    </source>
</evidence>
<dbReference type="RefSeq" id="WP_151969641.1">
    <property type="nucleotide sequence ID" value="NZ_AP019860.1"/>
</dbReference>
<dbReference type="InterPro" id="IPR051406">
    <property type="entry name" value="PLD_domain"/>
</dbReference>
<dbReference type="OrthoDB" id="155099at2"/>
<reference evidence="9 10" key="1">
    <citation type="submission" date="2019-08" db="EMBL/GenBank/DDBJ databases">
        <title>Complete genome sequence of Candidatus Uab amorphum.</title>
        <authorList>
            <person name="Shiratori T."/>
            <person name="Suzuki S."/>
            <person name="Kakizawa Y."/>
            <person name="Ishida K."/>
        </authorList>
    </citation>
    <scope>NUCLEOTIDE SEQUENCE [LARGE SCALE GENOMIC DNA]</scope>
    <source>
        <strain evidence="9 10">SRT547</strain>
    </source>
</reference>
<evidence type="ECO:0000256" key="7">
    <source>
        <dbReference type="SAM" id="SignalP"/>
    </source>
</evidence>
<evidence type="ECO:0000259" key="8">
    <source>
        <dbReference type="PROSITE" id="PS50035"/>
    </source>
</evidence>
<dbReference type="GO" id="GO:0004630">
    <property type="term" value="F:phospholipase D activity"/>
    <property type="evidence" value="ECO:0007669"/>
    <property type="project" value="UniProtKB-EC"/>
</dbReference>
<evidence type="ECO:0000313" key="9">
    <source>
        <dbReference type="EMBL" id="BBM85544.1"/>
    </source>
</evidence>
<evidence type="ECO:0000256" key="1">
    <source>
        <dbReference type="ARBA" id="ARBA00000798"/>
    </source>
</evidence>